<keyword evidence="11" id="KW-1185">Reference proteome</keyword>
<evidence type="ECO:0000259" key="7">
    <source>
        <dbReference type="Pfam" id="PF00501"/>
    </source>
</evidence>
<dbReference type="InterPro" id="IPR025110">
    <property type="entry name" value="AMP-bd_C"/>
</dbReference>
<reference evidence="10" key="1">
    <citation type="journal article" date="2021" name="Microb. Physiol.">
        <title>Proteogenomic Insights into the Physiology of Marine, Sulfate-Reducing, Filamentous Desulfonema limicola and Desulfonema magnum.</title>
        <authorList>
            <person name="Schnaars V."/>
            <person name="Wohlbrand L."/>
            <person name="Scheve S."/>
            <person name="Hinrichs C."/>
            <person name="Reinhardt R."/>
            <person name="Rabus R."/>
        </authorList>
    </citation>
    <scope>NUCLEOTIDE SEQUENCE</scope>
    <source>
        <strain evidence="10">5ac10</strain>
    </source>
</reference>
<evidence type="ECO:0000259" key="8">
    <source>
        <dbReference type="Pfam" id="PF13193"/>
    </source>
</evidence>
<dbReference type="Gene3D" id="3.30.300.30">
    <property type="match status" value="1"/>
</dbReference>
<dbReference type="Gene3D" id="3.40.50.12780">
    <property type="entry name" value="N-terminal domain of ligase-like"/>
    <property type="match status" value="1"/>
</dbReference>
<feature type="domain" description="AMP-binding enzyme C-terminal" evidence="8">
    <location>
        <begin position="518"/>
        <end position="596"/>
    </location>
</feature>
<dbReference type="InterPro" id="IPR032387">
    <property type="entry name" value="ACAS_N"/>
</dbReference>
<evidence type="ECO:0000256" key="4">
    <source>
        <dbReference type="ARBA" id="ARBA00022840"/>
    </source>
</evidence>
<dbReference type="KEGG" id="dli:dnl_60430"/>
<dbReference type="SUPFAM" id="SSF56801">
    <property type="entry name" value="Acetyl-CoA synthetase-like"/>
    <property type="match status" value="1"/>
</dbReference>
<evidence type="ECO:0000256" key="1">
    <source>
        <dbReference type="ARBA" id="ARBA00006432"/>
    </source>
</evidence>
<dbReference type="InterPro" id="IPR000873">
    <property type="entry name" value="AMP-dep_synth/lig_dom"/>
</dbReference>
<dbReference type="EC" id="6.2.1.1" evidence="6"/>
<evidence type="ECO:0000256" key="5">
    <source>
        <dbReference type="ARBA" id="ARBA00022990"/>
    </source>
</evidence>
<dbReference type="PANTHER" id="PTHR24095">
    <property type="entry name" value="ACETYL-COENZYME A SYNTHETASE"/>
    <property type="match status" value="1"/>
</dbReference>
<dbReference type="InterPro" id="IPR042099">
    <property type="entry name" value="ANL_N_sf"/>
</dbReference>
<dbReference type="GO" id="GO:0016208">
    <property type="term" value="F:AMP binding"/>
    <property type="evidence" value="ECO:0007669"/>
    <property type="project" value="InterPro"/>
</dbReference>
<feature type="domain" description="AMP-dependent synthetase/ligase" evidence="7">
    <location>
        <begin position="69"/>
        <end position="462"/>
    </location>
</feature>
<evidence type="ECO:0000313" key="10">
    <source>
        <dbReference type="EMBL" id="QTA83630.1"/>
    </source>
</evidence>
<keyword evidence="3" id="KW-0547">Nucleotide-binding</keyword>
<dbReference type="InterPro" id="IPR045851">
    <property type="entry name" value="AMP-bd_C_sf"/>
</dbReference>
<protein>
    <recommendedName>
        <fullName evidence="6">Acetate--CoA ligase</fullName>
        <ecNumber evidence="6">6.2.1.1</ecNumber>
    </recommendedName>
</protein>
<keyword evidence="5" id="KW-0007">Acetylation</keyword>
<dbReference type="GO" id="GO:0003987">
    <property type="term" value="F:acetate-CoA ligase activity"/>
    <property type="evidence" value="ECO:0007669"/>
    <property type="project" value="UniProtKB-UniRule"/>
</dbReference>
<comment type="similarity">
    <text evidence="1">Belongs to the ATP-dependent AMP-binding enzyme family.</text>
</comment>
<name>A0A975BE62_9BACT</name>
<evidence type="ECO:0000256" key="3">
    <source>
        <dbReference type="ARBA" id="ARBA00022741"/>
    </source>
</evidence>
<evidence type="ECO:0000259" key="9">
    <source>
        <dbReference type="Pfam" id="PF16177"/>
    </source>
</evidence>
<dbReference type="EMBL" id="CP061799">
    <property type="protein sequence ID" value="QTA83630.1"/>
    <property type="molecule type" value="Genomic_DNA"/>
</dbReference>
<organism evidence="10 11">
    <name type="scientific">Desulfonema limicola</name>
    <dbReference type="NCBI Taxonomy" id="45656"/>
    <lineage>
        <taxon>Bacteria</taxon>
        <taxon>Pseudomonadati</taxon>
        <taxon>Thermodesulfobacteriota</taxon>
        <taxon>Desulfobacteria</taxon>
        <taxon>Desulfobacterales</taxon>
        <taxon>Desulfococcaceae</taxon>
        <taxon>Desulfonema</taxon>
    </lineage>
</organism>
<dbReference type="InterPro" id="IPR011904">
    <property type="entry name" value="Ac_CoA_lig"/>
</dbReference>
<dbReference type="Proteomes" id="UP000663720">
    <property type="component" value="Chromosome"/>
</dbReference>
<dbReference type="GO" id="GO:0019427">
    <property type="term" value="P:acetyl-CoA biosynthetic process from acetate"/>
    <property type="evidence" value="ECO:0007669"/>
    <property type="project" value="UniProtKB-UniRule"/>
</dbReference>
<dbReference type="NCBIfam" id="NF001208">
    <property type="entry name" value="PRK00174.1"/>
    <property type="match status" value="1"/>
</dbReference>
<dbReference type="AlphaFoldDB" id="A0A975BE62"/>
<dbReference type="Pfam" id="PF16177">
    <property type="entry name" value="ACAS_N"/>
    <property type="match status" value="1"/>
</dbReference>
<evidence type="ECO:0000256" key="2">
    <source>
        <dbReference type="ARBA" id="ARBA00022598"/>
    </source>
</evidence>
<gene>
    <name evidence="10" type="primary">acsA3</name>
    <name evidence="10" type="ORF">dnl_60430</name>
</gene>
<sequence length="638" mass="71592">MKNHINNVDEYNKFYKKSIQDPENFWADQAGQYLSWEKKWDFVLSYDFDDAEIKWFEGGILNASYNCLDRHMDSNKDKIAYYWEGDEPGNQKSITYADLYKQVNRFAAVLKLKGVKKGDRVVIYMPRILELPVVMLACARIGAVHNVVFGGFSPKALAGRIKDCGAKTAVTADAGYRSGRIIPYKKNLDLALELCPEVKSVIVFNHAGSNPEIKKGRDFHWHELMADSQIPDYVSPEPMNAEDPLFIIYISGSTGTPKGLVHTVAGYLLYSAVTTRLVFGLNDNDIFWCTADMGWIAGHTYSIYGPLVNGFTSLLFEGTPLYPDYNRYWEIIEKYQVNVFYTAPTIIRALIKAQDSHIKKNDKSSLKLLCFGGEPVYPEEWQWVKSHAGQGRCMIMNTYYQTETGGSVLVSIPGILQDKSGPGLLPFLGIDAVILDDTGEETRYPHQKGVLCIKKPWPGMARTIYNDHDRFTDKYLGQIPGMFFTADGAMKDDNGFFQVIGRIDEVVTVSGHRFSTAEIESILVSHPLVNEAGVVGCPNKVKGQGIYAFVTLNSDKCGNDELKKELIDLIQIEIGPIAAIDFIQWANGLPKTRSGKIIRHILEKIAADKTEELGDISTITDPDIIENLINEHISLQEK</sequence>
<evidence type="ECO:0000256" key="6">
    <source>
        <dbReference type="NCBIfam" id="TIGR02188"/>
    </source>
</evidence>
<dbReference type="FunFam" id="3.40.50.12780:FF:000001">
    <property type="entry name" value="Acetyl-coenzyme A synthetase"/>
    <property type="match status" value="1"/>
</dbReference>
<proteinExistence type="inferred from homology"/>
<dbReference type="RefSeq" id="WP_246514824.1">
    <property type="nucleotide sequence ID" value="NZ_CP061799.1"/>
</dbReference>
<feature type="domain" description="Acetyl-coenzyme A synthetase N-terminal" evidence="9">
    <location>
        <begin position="11"/>
        <end position="67"/>
    </location>
</feature>
<dbReference type="PANTHER" id="PTHR24095:SF14">
    <property type="entry name" value="ACETYL-COENZYME A SYNTHETASE 1"/>
    <property type="match status" value="1"/>
</dbReference>
<accession>A0A975BE62</accession>
<dbReference type="NCBIfam" id="TIGR02188">
    <property type="entry name" value="Ac_CoA_lig_AcsA"/>
    <property type="match status" value="1"/>
</dbReference>
<keyword evidence="4" id="KW-0067">ATP-binding</keyword>
<evidence type="ECO:0000313" key="11">
    <source>
        <dbReference type="Proteomes" id="UP000663720"/>
    </source>
</evidence>
<keyword evidence="2" id="KW-0436">Ligase</keyword>
<dbReference type="GO" id="GO:0005524">
    <property type="term" value="F:ATP binding"/>
    <property type="evidence" value="ECO:0007669"/>
    <property type="project" value="UniProtKB-KW"/>
</dbReference>
<dbReference type="Pfam" id="PF00501">
    <property type="entry name" value="AMP-binding"/>
    <property type="match status" value="1"/>
</dbReference>
<dbReference type="Pfam" id="PF13193">
    <property type="entry name" value="AMP-binding_C"/>
    <property type="match status" value="1"/>
</dbReference>